<evidence type="ECO:0000256" key="1">
    <source>
        <dbReference type="SAM" id="MobiDB-lite"/>
    </source>
</evidence>
<dbReference type="KEGG" id="vg:31050547"/>
<proteinExistence type="predicted"/>
<dbReference type="EMBL" id="KY009685">
    <property type="protein sequence ID" value="AQQ79990.1"/>
    <property type="molecule type" value="Genomic_DNA"/>
</dbReference>
<feature type="region of interest" description="Disordered" evidence="1">
    <location>
        <begin position="1"/>
        <end position="31"/>
    </location>
</feature>
<evidence type="ECO:0000313" key="2">
    <source>
        <dbReference type="EMBL" id="AQQ79990.1"/>
    </source>
</evidence>
<organism evidence="2 3">
    <name type="scientific">Leptopilina boulardi filamentous virus</name>
    <dbReference type="NCBI Taxonomy" id="552509"/>
    <lineage>
        <taxon>Viruses</taxon>
        <taxon>Viruses incertae sedis</taxon>
        <taxon>Naldaviricetes</taxon>
        <taxon>Lefavirales</taxon>
        <taxon>Filamentoviridae</taxon>
        <taxon>Alphafilamentovirus</taxon>
        <taxon>Alphafilamentovirus leboulardi</taxon>
    </lineage>
</organism>
<name>A0A1S5YD09_9VIRU</name>
<sequence>MSSENNECSTSFDNKKRPLSSSSCNDDNAERKKKCFSSFANDLEEQDYYGNYTYIFNL</sequence>
<keyword evidence="3" id="KW-1185">Reference proteome</keyword>
<gene>
    <name evidence="2" type="ORF">LbFV_ORF70</name>
</gene>
<dbReference type="GeneID" id="31050547"/>
<dbReference type="Proteomes" id="UP000203066">
    <property type="component" value="Segment"/>
</dbReference>
<protein>
    <submittedName>
        <fullName evidence="2">Uncharacterized protein</fullName>
    </submittedName>
</protein>
<evidence type="ECO:0000313" key="3">
    <source>
        <dbReference type="Proteomes" id="UP000203066"/>
    </source>
</evidence>
<feature type="compositionally biased region" description="Polar residues" evidence="1">
    <location>
        <begin position="1"/>
        <end position="12"/>
    </location>
</feature>
<dbReference type="RefSeq" id="YP_009345674.1">
    <property type="nucleotide sequence ID" value="NC_033778.1"/>
</dbReference>
<accession>A0A1S5YD09</accession>
<reference evidence="2 3" key="1">
    <citation type="journal article" date="2016" name="Genome Biol. Evol.">
        <title>Genome Sequencing of the Behavior Manipulating Virus LbFV Reveals a Possible New Virus Family.</title>
        <authorList>
            <person name="Lepetit D."/>
            <person name="Gillet B."/>
            <person name="Hughes S."/>
            <person name="Kraaijeveld K."/>
            <person name="Varaldi J."/>
        </authorList>
    </citation>
    <scope>NUCLEOTIDE SEQUENCE [LARGE SCALE GENOMIC DNA]</scope>
    <source>
        <strain evidence="2">Valence Gotheron</strain>
    </source>
</reference>